<sequence length="243" mass="27581">MKYNEASIFVFIASIIIGVLIALNINLSSTSSNIQLTANEYSKAVDERTKLRQEINALDTNNDEIINKLNDYTYSEQKNEKIIEDLKSQLSLYKMIDGFEDTKGSGIKITIRDGDYESLGITDPKMQWLYLLHDNDMINVVNDLRAIGAEAISINGYRIYPFSGLICDGPFLRIYGDIQIPQPFEVEVIGEPKVLQDFITSDNSYITGLKARGVDVKVKEVKEIIMRAKINTIKPEFMEQYTN</sequence>
<dbReference type="RefSeq" id="WP_073019788.1">
    <property type="nucleotide sequence ID" value="NZ_FQXU01000007.1"/>
</dbReference>
<comment type="similarity">
    <text evidence="1">Belongs to the UPF0749 family.</text>
</comment>
<keyword evidence="3" id="KW-0812">Transmembrane</keyword>
<gene>
    <name evidence="4" type="ORF">SAMN02745941_02412</name>
</gene>
<organism evidence="4 5">
    <name type="scientific">Clostridium intestinale DSM 6191</name>
    <dbReference type="NCBI Taxonomy" id="1121320"/>
    <lineage>
        <taxon>Bacteria</taxon>
        <taxon>Bacillati</taxon>
        <taxon>Bacillota</taxon>
        <taxon>Clostridia</taxon>
        <taxon>Eubacteriales</taxon>
        <taxon>Clostridiaceae</taxon>
        <taxon>Clostridium</taxon>
    </lineage>
</organism>
<name>A0A1M5Z0C5_9CLOT</name>
<feature type="coiled-coil region" evidence="2">
    <location>
        <begin position="41"/>
        <end position="68"/>
    </location>
</feature>
<dbReference type="PANTHER" id="PTHR37313">
    <property type="entry name" value="UPF0749 PROTEIN RV1825"/>
    <property type="match status" value="1"/>
</dbReference>
<evidence type="ECO:0000313" key="5">
    <source>
        <dbReference type="Proteomes" id="UP000184241"/>
    </source>
</evidence>
<dbReference type="EMBL" id="FQXU01000007">
    <property type="protein sequence ID" value="SHI17716.1"/>
    <property type="molecule type" value="Genomic_DNA"/>
</dbReference>
<keyword evidence="3" id="KW-0472">Membrane</keyword>
<keyword evidence="2" id="KW-0175">Coiled coil</keyword>
<dbReference type="InterPro" id="IPR010273">
    <property type="entry name" value="DUF881"/>
</dbReference>
<feature type="transmembrane region" description="Helical" evidence="3">
    <location>
        <begin position="6"/>
        <end position="27"/>
    </location>
</feature>
<evidence type="ECO:0000256" key="2">
    <source>
        <dbReference type="SAM" id="Coils"/>
    </source>
</evidence>
<evidence type="ECO:0000256" key="3">
    <source>
        <dbReference type="SAM" id="Phobius"/>
    </source>
</evidence>
<evidence type="ECO:0000313" key="4">
    <source>
        <dbReference type="EMBL" id="SHI17716.1"/>
    </source>
</evidence>
<dbReference type="Gene3D" id="3.30.70.1880">
    <property type="entry name" value="Protein of unknown function DUF881"/>
    <property type="match status" value="1"/>
</dbReference>
<protein>
    <submittedName>
        <fullName evidence="4">Uncharacterized conserved protein YlxW, UPF0749 family</fullName>
    </submittedName>
</protein>
<dbReference type="AlphaFoldDB" id="A0A1M5Z0C5"/>
<proteinExistence type="inferred from homology"/>
<keyword evidence="3" id="KW-1133">Transmembrane helix</keyword>
<dbReference type="Pfam" id="PF05949">
    <property type="entry name" value="DUF881"/>
    <property type="match status" value="1"/>
</dbReference>
<accession>A0A1M5Z0C5</accession>
<evidence type="ECO:0000256" key="1">
    <source>
        <dbReference type="ARBA" id="ARBA00009108"/>
    </source>
</evidence>
<dbReference type="Proteomes" id="UP000184241">
    <property type="component" value="Unassembled WGS sequence"/>
</dbReference>
<reference evidence="4 5" key="1">
    <citation type="submission" date="2016-11" db="EMBL/GenBank/DDBJ databases">
        <authorList>
            <person name="Jaros S."/>
            <person name="Januszkiewicz K."/>
            <person name="Wedrychowicz H."/>
        </authorList>
    </citation>
    <scope>NUCLEOTIDE SEQUENCE [LARGE SCALE GENOMIC DNA]</scope>
    <source>
        <strain evidence="4 5">DSM 6191</strain>
    </source>
</reference>
<dbReference type="PANTHER" id="PTHR37313:SF2">
    <property type="entry name" value="UPF0749 PROTEIN YLXX"/>
    <property type="match status" value="1"/>
</dbReference>